<dbReference type="RefSeq" id="XP_045154586.1">
    <property type="nucleotide sequence ID" value="XM_045298651.1"/>
</dbReference>
<sequence>MKADREMKRLFVGGLTQAISQADLQNQFSKFGEVSDVEIITRKDEQGNPQKIFAYINISVSEADLKKCVSVLNKTKWKGGTLQIQQAKESFLHRLAQEREAAKAKEENPKMGNTDLNTKMGTIDLNMKAVPGTEVPGHKNWVVSKFGRILPVLHLKNQRKRKIIKYDPSNFCHNLKKIGENSVSTIPITNLTWQLEERNDPMSKKRRGDFTDFHSPPKKLIKEQHDTESSASEGDEAYNDIMQNCLHVDLTLADLEQMCRSDPEPPRESTESDRQETTSDRFVRDSKSLKTSNTLCRGKPCTHAEKIVMSLLEEKKNSCSEQKPKENKFQAFKGIGSLYGKESMKKLLKESIVSNYFNKDQHFLKLEDPSSISMEKGSLYADSSLRELTSYQHAKKASSLNHTELQNRQTSFESQDHKVVTPSKEKVTSSLLPLKGKKSLNLGVKVYKTDFDKDGHLDTPEIEVDLEERSDSHRFTSEKSPNISSWEDRLSCVLSKKAQKCKGDLPHSLSNSDVAENRHAQDNQKRLEALDARQKAKEIQKKLVHNALANLDDDSEIKPMHTYFSSDSESETKEKSIQKQRFTGEELVKESIYKTSEKLFGSSDDEESDSEDDSNRFNIKPQFEGRAGQKLMGLQSHFGTDDRFRMDSRFLESDSEEEQKEVNEKETDKEDDCAAEKKKALRIMQLVLHNTLSSSTRKESVTAKKFKDIIHYDPTKHDHATFERKIDDKPKESKTKRKIKRMEGEKLPEVSKKMYYHVAKDLKERLQTSEDIRERKENMSWKEDCDGDKTEVNNGLTFLKDGDEKPSGFTFSFFDSGAKNMKEDTYRVEIMKPPKIAWQEDPYYQDSSSEEEDTTEEADHRKPSVGEVSIPKEKTRRFFFFCRNDERLYDSDLFWRGTESIMSGNSWEARTNDLHRDCRKKHKDAKRKVKPK</sequence>
<evidence type="ECO:0000313" key="1">
    <source>
        <dbReference type="Proteomes" id="UP000694863"/>
    </source>
</evidence>
<organism evidence="1 2">
    <name type="scientific">Echinops telfairi</name>
    <name type="common">Lesser hedgehog tenrec</name>
    <dbReference type="NCBI Taxonomy" id="9371"/>
    <lineage>
        <taxon>Eukaryota</taxon>
        <taxon>Metazoa</taxon>
        <taxon>Chordata</taxon>
        <taxon>Craniata</taxon>
        <taxon>Vertebrata</taxon>
        <taxon>Euteleostomi</taxon>
        <taxon>Mammalia</taxon>
        <taxon>Eutheria</taxon>
        <taxon>Afrotheria</taxon>
        <taxon>Tenrecidae</taxon>
        <taxon>Tenrecinae</taxon>
        <taxon>Echinops</taxon>
    </lineage>
</organism>
<dbReference type="Proteomes" id="UP000694863">
    <property type="component" value="Unplaced"/>
</dbReference>
<evidence type="ECO:0000313" key="2">
    <source>
        <dbReference type="RefSeq" id="XP_045154586.1"/>
    </source>
</evidence>
<name>A0AC55DS79_ECHTE</name>
<accession>A0AC55DS79</accession>
<protein>
    <submittedName>
        <fullName evidence="2">Nucleolar protein 8 isoform X1</fullName>
    </submittedName>
</protein>
<gene>
    <name evidence="2" type="primary">NOL8</name>
</gene>
<proteinExistence type="predicted"/>
<reference evidence="2" key="1">
    <citation type="submission" date="2025-08" db="UniProtKB">
        <authorList>
            <consortium name="RefSeq"/>
        </authorList>
    </citation>
    <scope>IDENTIFICATION</scope>
</reference>
<keyword evidence="1" id="KW-1185">Reference proteome</keyword>